<dbReference type="EMBL" id="JABEZV010443989">
    <property type="protein sequence ID" value="MBA0730293.1"/>
    <property type="molecule type" value="Genomic_DNA"/>
</dbReference>
<evidence type="ECO:0008006" key="3">
    <source>
        <dbReference type="Google" id="ProtNLM"/>
    </source>
</evidence>
<feature type="non-terminal residue" evidence="1">
    <location>
        <position position="81"/>
    </location>
</feature>
<sequence>MKLGAGIAKATLTIYNEIIYKPSSPQLLKALNCCVEAYNYASLSFEMVSSKLVEDLQTANYDVTVMDPKITNCKKELLDAK</sequence>
<name>A0A7J9B258_9ROSI</name>
<accession>A0A7J9B258</accession>
<proteinExistence type="predicted"/>
<gene>
    <name evidence="1" type="ORF">Golax_025679</name>
</gene>
<evidence type="ECO:0000313" key="2">
    <source>
        <dbReference type="Proteomes" id="UP000593574"/>
    </source>
</evidence>
<dbReference type="AlphaFoldDB" id="A0A7J9B258"/>
<protein>
    <recommendedName>
        <fullName evidence="3">Pectinesterase inhibitor domain-containing protein</fullName>
    </recommendedName>
</protein>
<organism evidence="1 2">
    <name type="scientific">Gossypium laxum</name>
    <dbReference type="NCBI Taxonomy" id="34288"/>
    <lineage>
        <taxon>Eukaryota</taxon>
        <taxon>Viridiplantae</taxon>
        <taxon>Streptophyta</taxon>
        <taxon>Embryophyta</taxon>
        <taxon>Tracheophyta</taxon>
        <taxon>Spermatophyta</taxon>
        <taxon>Magnoliopsida</taxon>
        <taxon>eudicotyledons</taxon>
        <taxon>Gunneridae</taxon>
        <taxon>Pentapetalae</taxon>
        <taxon>rosids</taxon>
        <taxon>malvids</taxon>
        <taxon>Malvales</taxon>
        <taxon>Malvaceae</taxon>
        <taxon>Malvoideae</taxon>
        <taxon>Gossypium</taxon>
    </lineage>
</organism>
<dbReference type="Proteomes" id="UP000593574">
    <property type="component" value="Unassembled WGS sequence"/>
</dbReference>
<evidence type="ECO:0000313" key="1">
    <source>
        <dbReference type="EMBL" id="MBA0730293.1"/>
    </source>
</evidence>
<keyword evidence="2" id="KW-1185">Reference proteome</keyword>
<comment type="caution">
    <text evidence="1">The sequence shown here is derived from an EMBL/GenBank/DDBJ whole genome shotgun (WGS) entry which is preliminary data.</text>
</comment>
<reference evidence="1 2" key="1">
    <citation type="journal article" date="2019" name="Genome Biol. Evol.">
        <title>Insights into the evolution of the New World diploid cottons (Gossypium, subgenus Houzingenia) based on genome sequencing.</title>
        <authorList>
            <person name="Grover C.E."/>
            <person name="Arick M.A. 2nd"/>
            <person name="Thrash A."/>
            <person name="Conover J.L."/>
            <person name="Sanders W.S."/>
            <person name="Peterson D.G."/>
            <person name="Frelichowski J.E."/>
            <person name="Scheffler J.A."/>
            <person name="Scheffler B.E."/>
            <person name="Wendel J.F."/>
        </authorList>
    </citation>
    <scope>NUCLEOTIDE SEQUENCE [LARGE SCALE GENOMIC DNA]</scope>
    <source>
        <strain evidence="1">4</strain>
        <tissue evidence="1">Leaf</tissue>
    </source>
</reference>